<keyword evidence="2" id="KW-0378">Hydrolase</keyword>
<accession>A0A0A9CWU8</accession>
<keyword evidence="2" id="KW-0067">ATP-binding</keyword>
<proteinExistence type="predicted"/>
<reference evidence="2" key="2">
    <citation type="journal article" date="2015" name="Data Brief">
        <title>Shoot transcriptome of the giant reed, Arundo donax.</title>
        <authorList>
            <person name="Barrero R.A."/>
            <person name="Guerrero F.D."/>
            <person name="Moolhuijzen P."/>
            <person name="Goolsby J.A."/>
            <person name="Tidwell J."/>
            <person name="Bellgard S.E."/>
            <person name="Bellgard M.I."/>
        </authorList>
    </citation>
    <scope>NUCLEOTIDE SEQUENCE</scope>
    <source>
        <tissue evidence="2">Shoot tissue taken approximately 20 cm above the soil surface</tissue>
    </source>
</reference>
<feature type="signal peptide" evidence="1">
    <location>
        <begin position="1"/>
        <end position="23"/>
    </location>
</feature>
<keyword evidence="2" id="KW-0547">Nucleotide-binding</keyword>
<evidence type="ECO:0000313" key="2">
    <source>
        <dbReference type="EMBL" id="JAD78908.1"/>
    </source>
</evidence>
<keyword evidence="1" id="KW-0732">Signal</keyword>
<keyword evidence="2" id="KW-0347">Helicase</keyword>
<protein>
    <submittedName>
        <fullName evidence="2">Regulator of telomere elongation helicase 1</fullName>
    </submittedName>
</protein>
<evidence type="ECO:0000256" key="1">
    <source>
        <dbReference type="SAM" id="SignalP"/>
    </source>
</evidence>
<feature type="chain" id="PRO_5002063546" evidence="1">
    <location>
        <begin position="24"/>
        <end position="74"/>
    </location>
</feature>
<dbReference type="EMBL" id="GBRH01218987">
    <property type="protein sequence ID" value="JAD78908.1"/>
    <property type="molecule type" value="Transcribed_RNA"/>
</dbReference>
<reference evidence="2" key="1">
    <citation type="submission" date="2014-09" db="EMBL/GenBank/DDBJ databases">
        <authorList>
            <person name="Magalhaes I.L.F."/>
            <person name="Oliveira U."/>
            <person name="Santos F.R."/>
            <person name="Vidigal T.H.D.A."/>
            <person name="Brescovit A.D."/>
            <person name="Santos A.J."/>
        </authorList>
    </citation>
    <scope>NUCLEOTIDE SEQUENCE</scope>
    <source>
        <tissue evidence="2">Shoot tissue taken approximately 20 cm above the soil surface</tissue>
    </source>
</reference>
<organism evidence="2">
    <name type="scientific">Arundo donax</name>
    <name type="common">Giant reed</name>
    <name type="synonym">Donax arundinaceus</name>
    <dbReference type="NCBI Taxonomy" id="35708"/>
    <lineage>
        <taxon>Eukaryota</taxon>
        <taxon>Viridiplantae</taxon>
        <taxon>Streptophyta</taxon>
        <taxon>Embryophyta</taxon>
        <taxon>Tracheophyta</taxon>
        <taxon>Spermatophyta</taxon>
        <taxon>Magnoliopsida</taxon>
        <taxon>Liliopsida</taxon>
        <taxon>Poales</taxon>
        <taxon>Poaceae</taxon>
        <taxon>PACMAD clade</taxon>
        <taxon>Arundinoideae</taxon>
        <taxon>Arundineae</taxon>
        <taxon>Arundo</taxon>
    </lineage>
</organism>
<dbReference type="GO" id="GO:0004386">
    <property type="term" value="F:helicase activity"/>
    <property type="evidence" value="ECO:0007669"/>
    <property type="project" value="UniProtKB-KW"/>
</dbReference>
<dbReference type="AlphaFoldDB" id="A0A0A9CWU8"/>
<name>A0A0A9CWU8_ARUDO</name>
<sequence length="74" mass="7971">MMTAPAFLAEVVAGIVLCSSAECSHLVMDAHLLTGAQHRHFRPVTGGFELLDDLPELAVRPGGVDDHRVPRLLL</sequence>